<sequence>MPSRISKEGALNLSGLVSVRQWMARSCIKPFTSHSLTNRAPSHCRPLSRFVKSAQERAKSPSFSPGLSCRALHSSVMSMAAQRKGKVEVLLVGSSIFGMWEKAAEQLAPLSVANVAINGSFTTDHFGLIGPLVLPRRPSIVVYYCGSNDISYGATAEQVAHNFVEYSSRLRLALPDVRIIYLGVLKCADKYGKFEIIDTTNAIVKEFCDATAHHYFVDINSQLLHPNGETAKDELFEDDNLHLLPTTYTAVVVPALKPLLTKLCEDVSQTSA</sequence>
<proteinExistence type="predicted"/>
<dbReference type="Gene3D" id="3.40.50.1110">
    <property type="entry name" value="SGNH hydrolase"/>
    <property type="match status" value="1"/>
</dbReference>
<dbReference type="Pfam" id="PF13472">
    <property type="entry name" value="Lipase_GDSL_2"/>
    <property type="match status" value="1"/>
</dbReference>
<dbReference type="SUPFAM" id="SSF52266">
    <property type="entry name" value="SGNH hydrolase"/>
    <property type="match status" value="1"/>
</dbReference>
<name>A0A7S1SUN7_9CHLO</name>
<dbReference type="EMBL" id="HBGG01022881">
    <property type="protein sequence ID" value="CAD9209657.1"/>
    <property type="molecule type" value="Transcribed_RNA"/>
</dbReference>
<gene>
    <name evidence="2" type="ORF">TCHU04912_LOCUS11896</name>
</gene>
<feature type="domain" description="SGNH hydrolase-type esterase" evidence="1">
    <location>
        <begin position="103"/>
        <end position="248"/>
    </location>
</feature>
<dbReference type="AlphaFoldDB" id="A0A7S1SUN7"/>
<organism evidence="2">
    <name type="scientific">Tetraselmis chuii</name>
    <dbReference type="NCBI Taxonomy" id="63592"/>
    <lineage>
        <taxon>Eukaryota</taxon>
        <taxon>Viridiplantae</taxon>
        <taxon>Chlorophyta</taxon>
        <taxon>core chlorophytes</taxon>
        <taxon>Chlorodendrophyceae</taxon>
        <taxon>Chlorodendrales</taxon>
        <taxon>Chlorodendraceae</taxon>
        <taxon>Tetraselmis</taxon>
    </lineage>
</organism>
<accession>A0A7S1SUN7</accession>
<reference evidence="2" key="1">
    <citation type="submission" date="2021-01" db="EMBL/GenBank/DDBJ databases">
        <authorList>
            <person name="Corre E."/>
            <person name="Pelletier E."/>
            <person name="Niang G."/>
            <person name="Scheremetjew M."/>
            <person name="Finn R."/>
            <person name="Kale V."/>
            <person name="Holt S."/>
            <person name="Cochrane G."/>
            <person name="Meng A."/>
            <person name="Brown T."/>
            <person name="Cohen L."/>
        </authorList>
    </citation>
    <scope>NUCLEOTIDE SEQUENCE</scope>
    <source>
        <strain evidence="2">PLY429</strain>
    </source>
</reference>
<dbReference type="InterPro" id="IPR013830">
    <property type="entry name" value="SGNH_hydro"/>
</dbReference>
<protein>
    <recommendedName>
        <fullName evidence="1">SGNH hydrolase-type esterase domain-containing protein</fullName>
    </recommendedName>
</protein>
<evidence type="ECO:0000259" key="1">
    <source>
        <dbReference type="Pfam" id="PF13472"/>
    </source>
</evidence>
<dbReference type="InterPro" id="IPR036514">
    <property type="entry name" value="SGNH_hydro_sf"/>
</dbReference>
<evidence type="ECO:0000313" key="2">
    <source>
        <dbReference type="EMBL" id="CAD9209657.1"/>
    </source>
</evidence>